<reference evidence="1" key="1">
    <citation type="journal article" date="2021" name="J. Hered.">
        <title>Genome Assembly of Salicaceae Populus deltoides (Eastern Cottonwood) I-69 Based on Nanopore Sequencing and Hi-C Technologies.</title>
        <authorList>
            <person name="Bai S."/>
            <person name="Wu H."/>
            <person name="Zhang J."/>
            <person name="Pan Z."/>
            <person name="Zhao W."/>
            <person name="Li Z."/>
            <person name="Tong C."/>
        </authorList>
    </citation>
    <scope>NUCLEOTIDE SEQUENCE</scope>
    <source>
        <tissue evidence="1">Leaf</tissue>
    </source>
</reference>
<evidence type="ECO:0000313" key="2">
    <source>
        <dbReference type="Proteomes" id="UP000807159"/>
    </source>
</evidence>
<comment type="caution">
    <text evidence="1">The sequence shown here is derived from an EMBL/GenBank/DDBJ whole genome shotgun (WGS) entry which is preliminary data.</text>
</comment>
<protein>
    <submittedName>
        <fullName evidence="1">Uncharacterized protein</fullName>
    </submittedName>
</protein>
<keyword evidence="2" id="KW-1185">Reference proteome</keyword>
<dbReference type="EMBL" id="JACEGQ020000003">
    <property type="protein sequence ID" value="KAH8513565.1"/>
    <property type="molecule type" value="Genomic_DNA"/>
</dbReference>
<sequence length="107" mass="12027">MEAVMCTGSPGARGRTDFSQKMREELLATVERLCWTAAGGSRCCTVGLSLVHRRSCREDRLRLLVLRRSSRPEMLLELRSPGWLGREEEVIDAELGAMEDEADGESW</sequence>
<evidence type="ECO:0000313" key="1">
    <source>
        <dbReference type="EMBL" id="KAH8513565.1"/>
    </source>
</evidence>
<dbReference type="Proteomes" id="UP000807159">
    <property type="component" value="Chromosome 3"/>
</dbReference>
<gene>
    <name evidence="1" type="ORF">H0E87_006726</name>
</gene>
<accession>A0A8T2Z896</accession>
<dbReference type="AlphaFoldDB" id="A0A8T2Z896"/>
<name>A0A8T2Z896_POPDE</name>
<proteinExistence type="predicted"/>
<organism evidence="1 2">
    <name type="scientific">Populus deltoides</name>
    <name type="common">Eastern poplar</name>
    <name type="synonym">Eastern cottonwood</name>
    <dbReference type="NCBI Taxonomy" id="3696"/>
    <lineage>
        <taxon>Eukaryota</taxon>
        <taxon>Viridiplantae</taxon>
        <taxon>Streptophyta</taxon>
        <taxon>Embryophyta</taxon>
        <taxon>Tracheophyta</taxon>
        <taxon>Spermatophyta</taxon>
        <taxon>Magnoliopsida</taxon>
        <taxon>eudicotyledons</taxon>
        <taxon>Gunneridae</taxon>
        <taxon>Pentapetalae</taxon>
        <taxon>rosids</taxon>
        <taxon>fabids</taxon>
        <taxon>Malpighiales</taxon>
        <taxon>Salicaceae</taxon>
        <taxon>Saliceae</taxon>
        <taxon>Populus</taxon>
    </lineage>
</organism>